<sequence length="57" mass="6560">MTSPRVFTMFENNPEIMTDLGHRLGPSKGLQFYDIYSLDDPDLRSLIPSYGGPHRFE</sequence>
<dbReference type="OrthoDB" id="427186at2759"/>
<evidence type="ECO:0000259" key="8">
    <source>
        <dbReference type="PROSITE" id="PS52048"/>
    </source>
</evidence>
<evidence type="ECO:0000256" key="6">
    <source>
        <dbReference type="ARBA" id="ARBA00022807"/>
    </source>
</evidence>
<dbReference type="EC" id="3.4.19.12" evidence="2"/>
<proteinExistence type="inferred from homology"/>
<accession>A0A1L9TCZ3</accession>
<evidence type="ECO:0000256" key="3">
    <source>
        <dbReference type="ARBA" id="ARBA00022670"/>
    </source>
</evidence>
<feature type="domain" description="UCH catalytic" evidence="8">
    <location>
        <begin position="5"/>
        <end position="57"/>
    </location>
</feature>
<dbReference type="Proteomes" id="UP000184356">
    <property type="component" value="Unassembled WGS sequence"/>
</dbReference>
<dbReference type="InterPro" id="IPR038765">
    <property type="entry name" value="Papain-like_cys_pep_sf"/>
</dbReference>
<keyword evidence="6" id="KW-0788">Thiol protease</keyword>
<evidence type="ECO:0000256" key="2">
    <source>
        <dbReference type="ARBA" id="ARBA00012759"/>
    </source>
</evidence>
<dbReference type="RefSeq" id="XP_040701115.1">
    <property type="nucleotide sequence ID" value="XM_040852358.1"/>
</dbReference>
<evidence type="ECO:0000313" key="9">
    <source>
        <dbReference type="EMBL" id="OJJ57309.1"/>
    </source>
</evidence>
<dbReference type="PROSITE" id="PS52048">
    <property type="entry name" value="UCH_DOMAIN"/>
    <property type="match status" value="1"/>
</dbReference>
<evidence type="ECO:0000313" key="10">
    <source>
        <dbReference type="Proteomes" id="UP000184356"/>
    </source>
</evidence>
<dbReference type="EMBL" id="KV878588">
    <property type="protein sequence ID" value="OJJ57309.1"/>
    <property type="molecule type" value="Genomic_DNA"/>
</dbReference>
<evidence type="ECO:0000256" key="7">
    <source>
        <dbReference type="PROSITE-ProRule" id="PRU01393"/>
    </source>
</evidence>
<evidence type="ECO:0000256" key="1">
    <source>
        <dbReference type="ARBA" id="ARBA00000707"/>
    </source>
</evidence>
<comment type="caution">
    <text evidence="7">Lacks conserved residue(s) required for the propagation of feature annotation.</text>
</comment>
<keyword evidence="10" id="KW-1185">Reference proteome</keyword>
<gene>
    <name evidence="9" type="ORF">ASPSYDRAFT_90605</name>
</gene>
<comment type="similarity">
    <text evidence="7">Belongs to the peptidase C12 family.</text>
</comment>
<keyword evidence="5" id="KW-0378">Hydrolase</keyword>
<dbReference type="GO" id="GO:0006511">
    <property type="term" value="P:ubiquitin-dependent protein catabolic process"/>
    <property type="evidence" value="ECO:0007669"/>
    <property type="project" value="InterPro"/>
</dbReference>
<dbReference type="AlphaFoldDB" id="A0A1L9TCZ3"/>
<evidence type="ECO:0000256" key="5">
    <source>
        <dbReference type="ARBA" id="ARBA00022801"/>
    </source>
</evidence>
<dbReference type="VEuPathDB" id="FungiDB:ASPSYDRAFT_90605"/>
<dbReference type="Pfam" id="PF01088">
    <property type="entry name" value="Peptidase_C12"/>
    <property type="match status" value="1"/>
</dbReference>
<dbReference type="GO" id="GO:0004843">
    <property type="term" value="F:cysteine-type deubiquitinase activity"/>
    <property type="evidence" value="ECO:0007669"/>
    <property type="project" value="UniProtKB-EC"/>
</dbReference>
<keyword evidence="3" id="KW-0645">Protease</keyword>
<dbReference type="Gene3D" id="3.40.532.10">
    <property type="entry name" value="Peptidase C12, ubiquitin carboxyl-terminal hydrolase"/>
    <property type="match status" value="1"/>
</dbReference>
<comment type="catalytic activity">
    <reaction evidence="1">
        <text>Thiol-dependent hydrolysis of ester, thioester, amide, peptide and isopeptide bonds formed by the C-terminal Gly of ubiquitin (a 76-residue protein attached to proteins as an intracellular targeting signal).</text>
        <dbReference type="EC" id="3.4.19.12"/>
    </reaction>
</comment>
<dbReference type="InterPro" id="IPR001578">
    <property type="entry name" value="Peptidase_C12_UCH"/>
</dbReference>
<evidence type="ECO:0000256" key="4">
    <source>
        <dbReference type="ARBA" id="ARBA00022786"/>
    </source>
</evidence>
<dbReference type="GeneID" id="63768431"/>
<dbReference type="InterPro" id="IPR036959">
    <property type="entry name" value="Peptidase_C12_UCH_sf"/>
</dbReference>
<dbReference type="STRING" id="1036612.A0A1L9TCZ3"/>
<dbReference type="SUPFAM" id="SSF54001">
    <property type="entry name" value="Cysteine proteinases"/>
    <property type="match status" value="1"/>
</dbReference>
<protein>
    <recommendedName>
        <fullName evidence="2">ubiquitinyl hydrolase 1</fullName>
        <ecNumber evidence="2">3.4.19.12</ecNumber>
    </recommendedName>
</protein>
<organism evidence="9 10">
    <name type="scientific">Aspergillus sydowii CBS 593.65</name>
    <dbReference type="NCBI Taxonomy" id="1036612"/>
    <lineage>
        <taxon>Eukaryota</taxon>
        <taxon>Fungi</taxon>
        <taxon>Dikarya</taxon>
        <taxon>Ascomycota</taxon>
        <taxon>Pezizomycotina</taxon>
        <taxon>Eurotiomycetes</taxon>
        <taxon>Eurotiomycetidae</taxon>
        <taxon>Eurotiales</taxon>
        <taxon>Aspergillaceae</taxon>
        <taxon>Aspergillus</taxon>
        <taxon>Aspergillus subgen. Nidulantes</taxon>
    </lineage>
</organism>
<reference evidence="10" key="1">
    <citation type="journal article" date="2017" name="Genome Biol.">
        <title>Comparative genomics reveals high biological diversity and specific adaptations in the industrially and medically important fungal genus Aspergillus.</title>
        <authorList>
            <person name="de Vries R.P."/>
            <person name="Riley R."/>
            <person name="Wiebenga A."/>
            <person name="Aguilar-Osorio G."/>
            <person name="Amillis S."/>
            <person name="Uchima C.A."/>
            <person name="Anderluh G."/>
            <person name="Asadollahi M."/>
            <person name="Askin M."/>
            <person name="Barry K."/>
            <person name="Battaglia E."/>
            <person name="Bayram O."/>
            <person name="Benocci T."/>
            <person name="Braus-Stromeyer S.A."/>
            <person name="Caldana C."/>
            <person name="Canovas D."/>
            <person name="Cerqueira G.C."/>
            <person name="Chen F."/>
            <person name="Chen W."/>
            <person name="Choi C."/>
            <person name="Clum A."/>
            <person name="Dos Santos R.A."/>
            <person name="Damasio A.R."/>
            <person name="Diallinas G."/>
            <person name="Emri T."/>
            <person name="Fekete E."/>
            <person name="Flipphi M."/>
            <person name="Freyberg S."/>
            <person name="Gallo A."/>
            <person name="Gournas C."/>
            <person name="Habgood R."/>
            <person name="Hainaut M."/>
            <person name="Harispe M.L."/>
            <person name="Henrissat B."/>
            <person name="Hilden K.S."/>
            <person name="Hope R."/>
            <person name="Hossain A."/>
            <person name="Karabika E."/>
            <person name="Karaffa L."/>
            <person name="Karanyi Z."/>
            <person name="Krasevec N."/>
            <person name="Kuo A."/>
            <person name="Kusch H."/>
            <person name="LaButti K."/>
            <person name="Lagendijk E.L."/>
            <person name="Lapidus A."/>
            <person name="Levasseur A."/>
            <person name="Lindquist E."/>
            <person name="Lipzen A."/>
            <person name="Logrieco A.F."/>
            <person name="MacCabe A."/>
            <person name="Maekelae M.R."/>
            <person name="Malavazi I."/>
            <person name="Melin P."/>
            <person name="Meyer V."/>
            <person name="Mielnichuk N."/>
            <person name="Miskei M."/>
            <person name="Molnar A.P."/>
            <person name="Mule G."/>
            <person name="Ngan C.Y."/>
            <person name="Orejas M."/>
            <person name="Orosz E."/>
            <person name="Ouedraogo J.P."/>
            <person name="Overkamp K.M."/>
            <person name="Park H.-S."/>
            <person name="Perrone G."/>
            <person name="Piumi F."/>
            <person name="Punt P.J."/>
            <person name="Ram A.F."/>
            <person name="Ramon A."/>
            <person name="Rauscher S."/>
            <person name="Record E."/>
            <person name="Riano-Pachon D.M."/>
            <person name="Robert V."/>
            <person name="Roehrig J."/>
            <person name="Ruller R."/>
            <person name="Salamov A."/>
            <person name="Salih N.S."/>
            <person name="Samson R.A."/>
            <person name="Sandor E."/>
            <person name="Sanguinetti M."/>
            <person name="Schuetze T."/>
            <person name="Sepcic K."/>
            <person name="Shelest E."/>
            <person name="Sherlock G."/>
            <person name="Sophianopoulou V."/>
            <person name="Squina F.M."/>
            <person name="Sun H."/>
            <person name="Susca A."/>
            <person name="Todd R.B."/>
            <person name="Tsang A."/>
            <person name="Unkles S.E."/>
            <person name="van de Wiele N."/>
            <person name="van Rossen-Uffink D."/>
            <person name="Oliveira J.V."/>
            <person name="Vesth T.C."/>
            <person name="Visser J."/>
            <person name="Yu J.-H."/>
            <person name="Zhou M."/>
            <person name="Andersen M.R."/>
            <person name="Archer D.B."/>
            <person name="Baker S.E."/>
            <person name="Benoit I."/>
            <person name="Brakhage A.A."/>
            <person name="Braus G.H."/>
            <person name="Fischer R."/>
            <person name="Frisvad J.C."/>
            <person name="Goldman G.H."/>
            <person name="Houbraken J."/>
            <person name="Oakley B."/>
            <person name="Pocsi I."/>
            <person name="Scazzocchio C."/>
            <person name="Seiboth B."/>
            <person name="vanKuyk P.A."/>
            <person name="Wortman J."/>
            <person name="Dyer P.S."/>
            <person name="Grigoriev I.V."/>
        </authorList>
    </citation>
    <scope>NUCLEOTIDE SEQUENCE [LARGE SCALE GENOMIC DNA]</scope>
    <source>
        <strain evidence="10">CBS 593.65</strain>
    </source>
</reference>
<keyword evidence="4" id="KW-0833">Ubl conjugation pathway</keyword>
<name>A0A1L9TCZ3_9EURO</name>